<dbReference type="AlphaFoldDB" id="A0A6L2LLA3"/>
<reference evidence="2" key="1">
    <citation type="journal article" date="2019" name="Sci. Rep.">
        <title>Draft genome of Tanacetum cinerariifolium, the natural source of mosquito coil.</title>
        <authorList>
            <person name="Yamashiro T."/>
            <person name="Shiraishi A."/>
            <person name="Satake H."/>
            <person name="Nakayama K."/>
        </authorList>
    </citation>
    <scope>NUCLEOTIDE SEQUENCE</scope>
</reference>
<proteinExistence type="predicted"/>
<name>A0A6L2LLA3_TANCI</name>
<evidence type="ECO:0000256" key="1">
    <source>
        <dbReference type="SAM" id="MobiDB-lite"/>
    </source>
</evidence>
<sequence>MAVLRPPSPASRPPATTTPPSPENFFGGLFFGEPKKNPNLSIYPIYHITRPHTLPHRTSAAAATTTSQPPLLPLLPHHRSHTALVTFTPRHHHHHSRSPPPPTTAVYPSPQRAFGFINTQKGCLFGMDSSQEKFQSAAKKRRLFLGLTAIKACLFLCKNDPRGAFGSGESKQIGVFVWGGQQYRGRLCGVSIEKGSFYMAYPGYSFVSKAFRVFNTRRQQVKETYHVTFDESMEAIRFTNTSQDEIIIDDSFRYPPNESLYEDDPSRKYQINFDVLYYVIPHGCLLTELTKENLVPEVIALNKLDIPLIEDNEGPLDLINTKGTHKQNV</sequence>
<protein>
    <submittedName>
        <fullName evidence="2">Retrovirus-related Pol polyprotein from transposon TNT 1-94</fullName>
    </submittedName>
</protein>
<feature type="compositionally biased region" description="Pro residues" evidence="1">
    <location>
        <begin position="1"/>
        <end position="22"/>
    </location>
</feature>
<feature type="region of interest" description="Disordered" evidence="1">
    <location>
        <begin position="1"/>
        <end position="30"/>
    </location>
</feature>
<organism evidence="2">
    <name type="scientific">Tanacetum cinerariifolium</name>
    <name type="common">Dalmatian daisy</name>
    <name type="synonym">Chrysanthemum cinerariifolium</name>
    <dbReference type="NCBI Taxonomy" id="118510"/>
    <lineage>
        <taxon>Eukaryota</taxon>
        <taxon>Viridiplantae</taxon>
        <taxon>Streptophyta</taxon>
        <taxon>Embryophyta</taxon>
        <taxon>Tracheophyta</taxon>
        <taxon>Spermatophyta</taxon>
        <taxon>Magnoliopsida</taxon>
        <taxon>eudicotyledons</taxon>
        <taxon>Gunneridae</taxon>
        <taxon>Pentapetalae</taxon>
        <taxon>asterids</taxon>
        <taxon>campanulids</taxon>
        <taxon>Asterales</taxon>
        <taxon>Asteraceae</taxon>
        <taxon>Asteroideae</taxon>
        <taxon>Anthemideae</taxon>
        <taxon>Anthemidinae</taxon>
        <taxon>Tanacetum</taxon>
    </lineage>
</organism>
<evidence type="ECO:0000313" key="2">
    <source>
        <dbReference type="EMBL" id="GEU61910.1"/>
    </source>
</evidence>
<accession>A0A6L2LLA3</accession>
<gene>
    <name evidence="2" type="ORF">Tci_033888</name>
</gene>
<comment type="caution">
    <text evidence="2">The sequence shown here is derived from an EMBL/GenBank/DDBJ whole genome shotgun (WGS) entry which is preliminary data.</text>
</comment>
<dbReference type="EMBL" id="BKCJ010004581">
    <property type="protein sequence ID" value="GEU61910.1"/>
    <property type="molecule type" value="Genomic_DNA"/>
</dbReference>